<evidence type="ECO:0000256" key="1">
    <source>
        <dbReference type="SAM" id="Phobius"/>
    </source>
</evidence>
<name>A0A6A5VLY3_9PLEO</name>
<organism evidence="2 3">
    <name type="scientific">Bimuria novae-zelandiae CBS 107.79</name>
    <dbReference type="NCBI Taxonomy" id="1447943"/>
    <lineage>
        <taxon>Eukaryota</taxon>
        <taxon>Fungi</taxon>
        <taxon>Dikarya</taxon>
        <taxon>Ascomycota</taxon>
        <taxon>Pezizomycotina</taxon>
        <taxon>Dothideomycetes</taxon>
        <taxon>Pleosporomycetidae</taxon>
        <taxon>Pleosporales</taxon>
        <taxon>Massarineae</taxon>
        <taxon>Didymosphaeriaceae</taxon>
        <taxon>Bimuria</taxon>
    </lineage>
</organism>
<feature type="transmembrane region" description="Helical" evidence="1">
    <location>
        <begin position="91"/>
        <end position="108"/>
    </location>
</feature>
<dbReference type="Proteomes" id="UP000800036">
    <property type="component" value="Unassembled WGS sequence"/>
</dbReference>
<accession>A0A6A5VLY3</accession>
<sequence>MIVGILQTPTSFLNSTDFFWITLPMLLVVLSLYIYLDNHGAYVYHSWDIKIRVLTKPILVCTFLHQVFLPATTWLVKATLMFLILSTFKSIKWLQIMCCVGIVTTFVFDATRRQSDSRSTEVSSLTIRMRRTVGTASKVERRLLQIREEGIKTRKEPSRIMLAR</sequence>
<keyword evidence="3" id="KW-1185">Reference proteome</keyword>
<dbReference type="AlphaFoldDB" id="A0A6A5VLY3"/>
<dbReference type="OrthoDB" id="444631at2759"/>
<proteinExistence type="predicted"/>
<feature type="transmembrane region" description="Helical" evidence="1">
    <location>
        <begin position="57"/>
        <end position="85"/>
    </location>
</feature>
<reference evidence="2" key="1">
    <citation type="journal article" date="2020" name="Stud. Mycol.">
        <title>101 Dothideomycetes genomes: a test case for predicting lifestyles and emergence of pathogens.</title>
        <authorList>
            <person name="Haridas S."/>
            <person name="Albert R."/>
            <person name="Binder M."/>
            <person name="Bloem J."/>
            <person name="Labutti K."/>
            <person name="Salamov A."/>
            <person name="Andreopoulos B."/>
            <person name="Baker S."/>
            <person name="Barry K."/>
            <person name="Bills G."/>
            <person name="Bluhm B."/>
            <person name="Cannon C."/>
            <person name="Castanera R."/>
            <person name="Culley D."/>
            <person name="Daum C."/>
            <person name="Ezra D."/>
            <person name="Gonzalez J."/>
            <person name="Henrissat B."/>
            <person name="Kuo A."/>
            <person name="Liang C."/>
            <person name="Lipzen A."/>
            <person name="Lutzoni F."/>
            <person name="Magnuson J."/>
            <person name="Mondo S."/>
            <person name="Nolan M."/>
            <person name="Ohm R."/>
            <person name="Pangilinan J."/>
            <person name="Park H.-J."/>
            <person name="Ramirez L."/>
            <person name="Alfaro M."/>
            <person name="Sun H."/>
            <person name="Tritt A."/>
            <person name="Yoshinaga Y."/>
            <person name="Zwiers L.-H."/>
            <person name="Turgeon B."/>
            <person name="Goodwin S."/>
            <person name="Spatafora J."/>
            <person name="Crous P."/>
            <person name="Grigoriev I."/>
        </authorList>
    </citation>
    <scope>NUCLEOTIDE SEQUENCE</scope>
    <source>
        <strain evidence="2">CBS 107.79</strain>
    </source>
</reference>
<protein>
    <submittedName>
        <fullName evidence="2">Uncharacterized protein</fullName>
    </submittedName>
</protein>
<keyword evidence="1" id="KW-0472">Membrane</keyword>
<keyword evidence="1" id="KW-0812">Transmembrane</keyword>
<evidence type="ECO:0000313" key="3">
    <source>
        <dbReference type="Proteomes" id="UP000800036"/>
    </source>
</evidence>
<dbReference type="EMBL" id="ML976661">
    <property type="protein sequence ID" value="KAF1978271.1"/>
    <property type="molecule type" value="Genomic_DNA"/>
</dbReference>
<feature type="transmembrane region" description="Helical" evidence="1">
    <location>
        <begin position="18"/>
        <end position="36"/>
    </location>
</feature>
<keyword evidence="1" id="KW-1133">Transmembrane helix</keyword>
<evidence type="ECO:0000313" key="2">
    <source>
        <dbReference type="EMBL" id="KAF1978271.1"/>
    </source>
</evidence>
<gene>
    <name evidence="2" type="ORF">BU23DRAFT_254473</name>
</gene>